<dbReference type="InterPro" id="IPR013783">
    <property type="entry name" value="Ig-like_fold"/>
</dbReference>
<dbReference type="Proteomes" id="UP001180453">
    <property type="component" value="Unassembled WGS sequence"/>
</dbReference>
<protein>
    <recommendedName>
        <fullName evidence="5">Fibronectin type-III domain-containing protein</fullName>
    </recommendedName>
</protein>
<sequence length="566" mass="58817">MTASLRLLAPLCAGLLLLAGCGGGGDSAAPAVPPSPSTPIPTPTPPAPAATMTAVSGSAMHATVSWSGGSPGTRWRLERRSGDGGAFAAVAEVDSDAGLWLDSGLSADTGYAYRLVRTDGSVAASASARTGSEAVLTTAAPQPVGDGTPLPFTPATRRLSAADGSLQLELPDGSFSQAGTALLRPTGNPLPDGVGPGLSLSLPERPARTLTLSLRYGADENADDVTQDRIALRQVDGSWWVLPLAAHDEAQHLLQVSLPPGLWPAQPTASTLQAKPAAASSVLKADFVRVKAHKLLPAAATVRVLGSQRFMPVSIYAMRDIACASGDPDDLCIPMPVLRDVTVPVLNAKPGFQRQWTLEGSDAPAASLGTLAVEPQAGVVYTAPAQVPATNPLTLRFRSVHGASGRRLLLTARIRVTEDAWVGSLKGVVGDLLTGHEFKLATRWTLDAAQSTDTLRVYRPSGDAEHVYTMLDPVCTHTVSPTRLSLAQADTTGQLVVDESTRPARYTLALSTRWNSVLTVNCPRGSTTAPFFGGHVWSAQGVVTGGQIQGSDSGLGERSWSLGRPQ</sequence>
<dbReference type="EMBL" id="JAVDXU010000005">
    <property type="protein sequence ID" value="MDR7272793.1"/>
    <property type="molecule type" value="Genomic_DNA"/>
</dbReference>
<proteinExistence type="predicted"/>
<feature type="chain" id="PRO_5046392572" description="Fibronectin type-III domain-containing protein" evidence="2">
    <location>
        <begin position="29"/>
        <end position="566"/>
    </location>
</feature>
<feature type="compositionally biased region" description="Pro residues" evidence="1">
    <location>
        <begin position="31"/>
        <end position="48"/>
    </location>
</feature>
<dbReference type="InterPro" id="IPR036116">
    <property type="entry name" value="FN3_sf"/>
</dbReference>
<dbReference type="RefSeq" id="WP_310272505.1">
    <property type="nucleotide sequence ID" value="NZ_JAVDXU010000005.1"/>
</dbReference>
<keyword evidence="2" id="KW-0732">Signal</keyword>
<feature type="region of interest" description="Disordered" evidence="1">
    <location>
        <begin position="547"/>
        <end position="566"/>
    </location>
</feature>
<evidence type="ECO:0000313" key="3">
    <source>
        <dbReference type="EMBL" id="MDR7272793.1"/>
    </source>
</evidence>
<dbReference type="PROSITE" id="PS51257">
    <property type="entry name" value="PROKAR_LIPOPROTEIN"/>
    <property type="match status" value="1"/>
</dbReference>
<evidence type="ECO:0000256" key="1">
    <source>
        <dbReference type="SAM" id="MobiDB-lite"/>
    </source>
</evidence>
<dbReference type="Gene3D" id="2.60.40.10">
    <property type="entry name" value="Immunoglobulins"/>
    <property type="match status" value="1"/>
</dbReference>
<evidence type="ECO:0000313" key="4">
    <source>
        <dbReference type="Proteomes" id="UP001180453"/>
    </source>
</evidence>
<keyword evidence="4" id="KW-1185">Reference proteome</keyword>
<reference evidence="3 4" key="1">
    <citation type="submission" date="2023-07" db="EMBL/GenBank/DDBJ databases">
        <title>Sorghum-associated microbial communities from plants grown in Nebraska, USA.</title>
        <authorList>
            <person name="Schachtman D."/>
        </authorList>
    </citation>
    <scope>NUCLEOTIDE SEQUENCE [LARGE SCALE GENOMIC DNA]</scope>
    <source>
        <strain evidence="3 4">BE314</strain>
    </source>
</reference>
<name>A0ABU1YVB1_ROSSA</name>
<dbReference type="SUPFAM" id="SSF49265">
    <property type="entry name" value="Fibronectin type III"/>
    <property type="match status" value="1"/>
</dbReference>
<evidence type="ECO:0000256" key="2">
    <source>
        <dbReference type="SAM" id="SignalP"/>
    </source>
</evidence>
<feature type="region of interest" description="Disordered" evidence="1">
    <location>
        <begin position="26"/>
        <end position="51"/>
    </location>
</feature>
<organism evidence="3 4">
    <name type="scientific">Roseateles saccharophilus</name>
    <name type="common">Pseudomonas saccharophila</name>
    <dbReference type="NCBI Taxonomy" id="304"/>
    <lineage>
        <taxon>Bacteria</taxon>
        <taxon>Pseudomonadati</taxon>
        <taxon>Pseudomonadota</taxon>
        <taxon>Betaproteobacteria</taxon>
        <taxon>Burkholderiales</taxon>
        <taxon>Sphaerotilaceae</taxon>
        <taxon>Roseateles</taxon>
    </lineage>
</organism>
<comment type="caution">
    <text evidence="3">The sequence shown here is derived from an EMBL/GenBank/DDBJ whole genome shotgun (WGS) entry which is preliminary data.</text>
</comment>
<gene>
    <name evidence="3" type="ORF">J2X20_005476</name>
</gene>
<feature type="signal peptide" evidence="2">
    <location>
        <begin position="1"/>
        <end position="28"/>
    </location>
</feature>
<evidence type="ECO:0008006" key="5">
    <source>
        <dbReference type="Google" id="ProtNLM"/>
    </source>
</evidence>
<accession>A0ABU1YVB1</accession>